<accession>A0A176S283</accession>
<dbReference type="EMBL" id="LUTY01001203">
    <property type="protein sequence ID" value="OAD22054.1"/>
    <property type="molecule type" value="Genomic_DNA"/>
</dbReference>
<dbReference type="AlphaFoldDB" id="A0A176S283"/>
<name>A0A176S283_9GAMM</name>
<protein>
    <submittedName>
        <fullName evidence="1">Uncharacterized protein</fullName>
    </submittedName>
</protein>
<organism evidence="1 2">
    <name type="scientific">Candidatus Thiomargarita nelsonii</name>
    <dbReference type="NCBI Taxonomy" id="1003181"/>
    <lineage>
        <taxon>Bacteria</taxon>
        <taxon>Pseudomonadati</taxon>
        <taxon>Pseudomonadota</taxon>
        <taxon>Gammaproteobacteria</taxon>
        <taxon>Thiotrichales</taxon>
        <taxon>Thiotrichaceae</taxon>
        <taxon>Thiomargarita</taxon>
    </lineage>
</organism>
<keyword evidence="2" id="KW-1185">Reference proteome</keyword>
<comment type="caution">
    <text evidence="1">The sequence shown here is derived from an EMBL/GenBank/DDBJ whole genome shotgun (WGS) entry which is preliminary data.</text>
</comment>
<dbReference type="Proteomes" id="UP000076962">
    <property type="component" value="Unassembled WGS sequence"/>
</dbReference>
<gene>
    <name evidence="1" type="ORF">THIOM_002160</name>
</gene>
<proteinExistence type="predicted"/>
<evidence type="ECO:0000313" key="2">
    <source>
        <dbReference type="Proteomes" id="UP000076962"/>
    </source>
</evidence>
<reference evidence="1 2" key="1">
    <citation type="submission" date="2016-05" db="EMBL/GenBank/DDBJ databases">
        <title>Single-cell genome of chain-forming Candidatus Thiomargarita nelsonii and comparison to other large sulfur-oxidizing bacteria.</title>
        <authorList>
            <person name="Winkel M."/>
            <person name="Salman V."/>
            <person name="Woyke T."/>
            <person name="Schulz-Vogt H."/>
            <person name="Richter M."/>
            <person name="Flood B."/>
            <person name="Bailey J."/>
            <person name="Amann R."/>
            <person name="Mussmann M."/>
        </authorList>
    </citation>
    <scope>NUCLEOTIDE SEQUENCE [LARGE SCALE GENOMIC DNA]</scope>
    <source>
        <strain evidence="1 2">THI036</strain>
    </source>
</reference>
<evidence type="ECO:0000313" key="1">
    <source>
        <dbReference type="EMBL" id="OAD22054.1"/>
    </source>
</evidence>
<sequence length="102" mass="11324">MLLRLPQKAKAQDVDANPRRTRVAIRGSAIRCIVAPAATATHPEPASRWSTRIASGGRTIIVTVVPILHPLPYISCYIIYTKWVGRKRTHRGCIFPTVFSFG</sequence>